<keyword evidence="4" id="KW-0597">Phosphoprotein</keyword>
<feature type="non-terminal residue" evidence="6">
    <location>
        <position position="201"/>
    </location>
</feature>
<evidence type="ECO:0000313" key="6">
    <source>
        <dbReference type="EMBL" id="EPS68201.1"/>
    </source>
</evidence>
<dbReference type="EMBL" id="AUSU01002726">
    <property type="protein sequence ID" value="EPS68201.1"/>
    <property type="molecule type" value="Genomic_DNA"/>
</dbReference>
<evidence type="ECO:0000313" key="7">
    <source>
        <dbReference type="Proteomes" id="UP000015453"/>
    </source>
</evidence>
<dbReference type="GO" id="GO:0005737">
    <property type="term" value="C:cytoplasm"/>
    <property type="evidence" value="ECO:0007669"/>
    <property type="project" value="UniProtKB-SubCell"/>
</dbReference>
<dbReference type="Proteomes" id="UP000015453">
    <property type="component" value="Unassembled WGS sequence"/>
</dbReference>
<evidence type="ECO:0000256" key="1">
    <source>
        <dbReference type="ARBA" id="ARBA00004496"/>
    </source>
</evidence>
<dbReference type="OrthoDB" id="8707547at2759"/>
<evidence type="ECO:0000256" key="5">
    <source>
        <dbReference type="SAM" id="MobiDB-lite"/>
    </source>
</evidence>
<comment type="caution">
    <text evidence="6">The sequence shown here is derived from an EMBL/GenBank/DDBJ whole genome shotgun (WGS) entry which is preliminary data.</text>
</comment>
<feature type="compositionally biased region" description="Acidic residues" evidence="5">
    <location>
        <begin position="50"/>
        <end position="60"/>
    </location>
</feature>
<dbReference type="Pfam" id="PF10248">
    <property type="entry name" value="Mlf1IP"/>
    <property type="match status" value="1"/>
</dbReference>
<feature type="region of interest" description="Disordered" evidence="5">
    <location>
        <begin position="28"/>
        <end position="81"/>
    </location>
</feature>
<dbReference type="PANTHER" id="PTHR13105">
    <property type="entry name" value="MYELOID LEUKEMIA FACTOR"/>
    <property type="match status" value="1"/>
</dbReference>
<evidence type="ECO:0008006" key="8">
    <source>
        <dbReference type="Google" id="ProtNLM"/>
    </source>
</evidence>
<evidence type="ECO:0000256" key="3">
    <source>
        <dbReference type="ARBA" id="ARBA00022490"/>
    </source>
</evidence>
<name>S8CTJ4_9LAMI</name>
<feature type="compositionally biased region" description="Basic and acidic residues" evidence="5">
    <location>
        <begin position="61"/>
        <end position="81"/>
    </location>
</feature>
<evidence type="ECO:0000256" key="4">
    <source>
        <dbReference type="ARBA" id="ARBA00022553"/>
    </source>
</evidence>
<keyword evidence="7" id="KW-1185">Reference proteome</keyword>
<dbReference type="InterPro" id="IPR019376">
    <property type="entry name" value="Myeloid_leukemia_factor"/>
</dbReference>
<keyword evidence="3" id="KW-0963">Cytoplasm</keyword>
<feature type="non-terminal residue" evidence="6">
    <location>
        <position position="1"/>
    </location>
</feature>
<comment type="subcellular location">
    <subcellularLocation>
        <location evidence="1">Cytoplasm</location>
    </subcellularLocation>
</comment>
<protein>
    <recommendedName>
        <fullName evidence="8">Myeloid leukemia factor</fullName>
    </recommendedName>
</protein>
<comment type="similarity">
    <text evidence="2">Belongs to the MLF family.</text>
</comment>
<accession>S8CTJ4</accession>
<reference evidence="6 7" key="1">
    <citation type="journal article" date="2013" name="BMC Genomics">
        <title>The miniature genome of a carnivorous plant Genlisea aurea contains a low number of genes and short non-coding sequences.</title>
        <authorList>
            <person name="Leushkin E.V."/>
            <person name="Sutormin R.A."/>
            <person name="Nabieva E.R."/>
            <person name="Penin A.A."/>
            <person name="Kondrashov A.S."/>
            <person name="Logacheva M.D."/>
        </authorList>
    </citation>
    <scope>NUCLEOTIDE SEQUENCE [LARGE SCALE GENOMIC DNA]</scope>
</reference>
<gene>
    <name evidence="6" type="ORF">M569_06572</name>
</gene>
<evidence type="ECO:0000256" key="2">
    <source>
        <dbReference type="ARBA" id="ARBA00008332"/>
    </source>
</evidence>
<dbReference type="AlphaFoldDB" id="S8CTJ4"/>
<proteinExistence type="inferred from homology"/>
<sequence length="201" mass="22403">FENHRLGSRHLFNDPFFAGGGGSHSDVHNTFSSSFLPGRSHPRSKGPIIEELDDDEEDEKNSDAHAIADHHPIVEHPDDQNEVKIEREIETADDQNVHRRSRANVAFRRVTHGGINGAYYTATTSLKTGHDGVSFEESTQADRTTGEATHKISRGIHDKGQSVTRKLDSSGKVDTVRTLHNLNEDELAEFEQDWNVRSAEG</sequence>
<organism evidence="6 7">
    <name type="scientific">Genlisea aurea</name>
    <dbReference type="NCBI Taxonomy" id="192259"/>
    <lineage>
        <taxon>Eukaryota</taxon>
        <taxon>Viridiplantae</taxon>
        <taxon>Streptophyta</taxon>
        <taxon>Embryophyta</taxon>
        <taxon>Tracheophyta</taxon>
        <taxon>Spermatophyta</taxon>
        <taxon>Magnoliopsida</taxon>
        <taxon>eudicotyledons</taxon>
        <taxon>Gunneridae</taxon>
        <taxon>Pentapetalae</taxon>
        <taxon>asterids</taxon>
        <taxon>lamiids</taxon>
        <taxon>Lamiales</taxon>
        <taxon>Lentibulariaceae</taxon>
        <taxon>Genlisea</taxon>
    </lineage>
</organism>